<protein>
    <submittedName>
        <fullName evidence="1">Uncharacterized protein</fullName>
    </submittedName>
</protein>
<organism evidence="1 2">
    <name type="scientific">Actinomadura alba</name>
    <dbReference type="NCBI Taxonomy" id="406431"/>
    <lineage>
        <taxon>Bacteria</taxon>
        <taxon>Bacillati</taxon>
        <taxon>Actinomycetota</taxon>
        <taxon>Actinomycetes</taxon>
        <taxon>Streptosporangiales</taxon>
        <taxon>Thermomonosporaceae</taxon>
        <taxon>Actinomadura</taxon>
    </lineage>
</organism>
<dbReference type="Proteomes" id="UP000805614">
    <property type="component" value="Unassembled WGS sequence"/>
</dbReference>
<evidence type="ECO:0000313" key="2">
    <source>
        <dbReference type="Proteomes" id="UP000805614"/>
    </source>
</evidence>
<dbReference type="EMBL" id="JABVEC010000003">
    <property type="protein sequence ID" value="MBC6465007.1"/>
    <property type="molecule type" value="Genomic_DNA"/>
</dbReference>
<accession>A0ABR7LJI3</accession>
<sequence>MEGHQPLWPFGSVDEARAWQRSYRSGGHAPWHLSADETALAFARYLGLKGVDRVTRRAVTDGEAHIGVGYRSPEGIGTAAVIHLVRIGDGADAPWEVVGTDDKELSLTSPSYGATVGDSPVTVGGSITGVDESLRVAVHQRSSAAPIGVFCCVPAGGSPGRWSAKVPFQGARDSVLTVVVTTGGHVAEVERFAVTGVRTG</sequence>
<evidence type="ECO:0000313" key="1">
    <source>
        <dbReference type="EMBL" id="MBC6465007.1"/>
    </source>
</evidence>
<name>A0ABR7LJI3_9ACTN</name>
<reference evidence="1 2" key="1">
    <citation type="submission" date="2020-06" db="EMBL/GenBank/DDBJ databases">
        <title>Actinomadura xiongansis sp. nov., isolated from soil of Baiyangdian.</title>
        <authorList>
            <person name="Zhang X."/>
        </authorList>
    </citation>
    <scope>NUCLEOTIDE SEQUENCE [LARGE SCALE GENOMIC DNA]</scope>
    <source>
        <strain evidence="1 2">HBUM206468</strain>
    </source>
</reference>
<proteinExistence type="predicted"/>
<gene>
    <name evidence="1" type="ORF">HKK74_05790</name>
</gene>
<keyword evidence="2" id="KW-1185">Reference proteome</keyword>
<comment type="caution">
    <text evidence="1">The sequence shown here is derived from an EMBL/GenBank/DDBJ whole genome shotgun (WGS) entry which is preliminary data.</text>
</comment>